<dbReference type="Pfam" id="PF03819">
    <property type="entry name" value="MazG"/>
    <property type="match status" value="1"/>
</dbReference>
<dbReference type="AlphaFoldDB" id="A0A0F9B1M9"/>
<accession>A0A0F9B1M9</accession>
<gene>
    <name evidence="2" type="ORF">LCGC14_2843460</name>
</gene>
<dbReference type="InterPro" id="IPR004518">
    <property type="entry name" value="MazG-like_dom"/>
</dbReference>
<sequence>MLEQLEQGVIDWAFEKGIIEHSDAISQFKKMDEEVDEYYEALMDDKPDEIKLELGDVFVTAIIHAKLHGLSAAECIEAALNKITKRTGKMEDGVFVKD</sequence>
<feature type="domain" description="NTP pyrophosphohydrolase MazG-like" evidence="1">
    <location>
        <begin position="30"/>
        <end position="87"/>
    </location>
</feature>
<dbReference type="Gene3D" id="1.10.287.1080">
    <property type="entry name" value="MazG-like"/>
    <property type="match status" value="1"/>
</dbReference>
<organism evidence="2">
    <name type="scientific">marine sediment metagenome</name>
    <dbReference type="NCBI Taxonomy" id="412755"/>
    <lineage>
        <taxon>unclassified sequences</taxon>
        <taxon>metagenomes</taxon>
        <taxon>ecological metagenomes</taxon>
    </lineage>
</organism>
<dbReference type="EMBL" id="LAZR01054488">
    <property type="protein sequence ID" value="KKK78446.1"/>
    <property type="molecule type" value="Genomic_DNA"/>
</dbReference>
<evidence type="ECO:0000259" key="1">
    <source>
        <dbReference type="Pfam" id="PF03819"/>
    </source>
</evidence>
<evidence type="ECO:0000313" key="2">
    <source>
        <dbReference type="EMBL" id="KKK78446.1"/>
    </source>
</evidence>
<feature type="non-terminal residue" evidence="2">
    <location>
        <position position="98"/>
    </location>
</feature>
<protein>
    <recommendedName>
        <fullName evidence="1">NTP pyrophosphohydrolase MazG-like domain-containing protein</fullName>
    </recommendedName>
</protein>
<proteinExistence type="predicted"/>
<dbReference type="SUPFAM" id="SSF101386">
    <property type="entry name" value="all-alpha NTP pyrophosphatases"/>
    <property type="match status" value="1"/>
</dbReference>
<reference evidence="2" key="1">
    <citation type="journal article" date="2015" name="Nature">
        <title>Complex archaea that bridge the gap between prokaryotes and eukaryotes.</title>
        <authorList>
            <person name="Spang A."/>
            <person name="Saw J.H."/>
            <person name="Jorgensen S.L."/>
            <person name="Zaremba-Niedzwiedzka K."/>
            <person name="Martijn J."/>
            <person name="Lind A.E."/>
            <person name="van Eijk R."/>
            <person name="Schleper C."/>
            <person name="Guy L."/>
            <person name="Ettema T.J."/>
        </authorList>
    </citation>
    <scope>NUCLEOTIDE SEQUENCE</scope>
</reference>
<comment type="caution">
    <text evidence="2">The sequence shown here is derived from an EMBL/GenBank/DDBJ whole genome shotgun (WGS) entry which is preliminary data.</text>
</comment>
<name>A0A0F9B1M9_9ZZZZ</name>
<dbReference type="CDD" id="cd11540">
    <property type="entry name" value="NTP-PPase_u3"/>
    <property type="match status" value="1"/>
</dbReference>